<evidence type="ECO:0000313" key="3">
    <source>
        <dbReference type="Proteomes" id="UP001596504"/>
    </source>
</evidence>
<reference evidence="3" key="1">
    <citation type="journal article" date="2019" name="Int. J. Syst. Evol. Microbiol.">
        <title>The Global Catalogue of Microorganisms (GCM) 10K type strain sequencing project: providing services to taxonomists for standard genome sequencing and annotation.</title>
        <authorList>
            <consortium name="The Broad Institute Genomics Platform"/>
            <consortium name="The Broad Institute Genome Sequencing Center for Infectious Disease"/>
            <person name="Wu L."/>
            <person name="Ma J."/>
        </authorList>
    </citation>
    <scope>NUCLEOTIDE SEQUENCE [LARGE SCALE GENOMIC DNA]</scope>
    <source>
        <strain evidence="3">WLHS5</strain>
    </source>
</reference>
<dbReference type="EMBL" id="JBHTCJ010000017">
    <property type="protein sequence ID" value="MFC7344614.1"/>
    <property type="molecule type" value="Genomic_DNA"/>
</dbReference>
<organism evidence="2 3">
    <name type="scientific">Saccharopolyspora griseoalba</name>
    <dbReference type="NCBI Taxonomy" id="1431848"/>
    <lineage>
        <taxon>Bacteria</taxon>
        <taxon>Bacillati</taxon>
        <taxon>Actinomycetota</taxon>
        <taxon>Actinomycetes</taxon>
        <taxon>Pseudonocardiales</taxon>
        <taxon>Pseudonocardiaceae</taxon>
        <taxon>Saccharopolyspora</taxon>
    </lineage>
</organism>
<proteinExistence type="predicted"/>
<comment type="caution">
    <text evidence="2">The sequence shown here is derived from an EMBL/GenBank/DDBJ whole genome shotgun (WGS) entry which is preliminary data.</text>
</comment>
<evidence type="ECO:0000313" key="2">
    <source>
        <dbReference type="EMBL" id="MFC7344614.1"/>
    </source>
</evidence>
<name>A0ABW2LTN1_9PSEU</name>
<sequence length="435" mass="48016">MGFVVLALVLAALIVRPPVIEAFTELRGNESGASQRRHEERMAKMRYEHERWQEKVRERRVRRQRGDKTIGQALQNRLARWIEGYDEKIASLDDLLDADGNPNAGFFGRYGAAFTTAWRRRRQRRHARFRSWATWAEERLQQRFERNATGGDTTGPVDDSTSVHDAYGGTYSAKGGASSTDDTSPEGEDLGVQWAEATRLDRENADEPEQDAAPPLALPPGLVAREPLSAPTCQRCGSKGPDVTLRLFTQSRMYETTSYLCDSCQKLVEQRQEELTAVMPDEGIEDAVVEQDNDQHSKEDVGANLDSTDPNHDGNVIELFPKEGRNMSAPTADSSNAIHVESGQIIGPTTGKGFTSSVSGLLVQLNQQVQLAAEQMKSAEIDPEQVAQMEKVFALIEEARGTLDAQTEAFNQHIAARDVVKAAGAGTNNNYLAGE</sequence>
<protein>
    <submittedName>
        <fullName evidence="2">Uncharacterized protein</fullName>
    </submittedName>
</protein>
<keyword evidence="3" id="KW-1185">Reference proteome</keyword>
<accession>A0ABW2LTN1</accession>
<gene>
    <name evidence="2" type="ORF">ACFQRI_24670</name>
</gene>
<evidence type="ECO:0000256" key="1">
    <source>
        <dbReference type="SAM" id="MobiDB-lite"/>
    </source>
</evidence>
<dbReference type="Proteomes" id="UP001596504">
    <property type="component" value="Unassembled WGS sequence"/>
</dbReference>
<feature type="region of interest" description="Disordered" evidence="1">
    <location>
        <begin position="291"/>
        <end position="312"/>
    </location>
</feature>
<feature type="region of interest" description="Disordered" evidence="1">
    <location>
        <begin position="144"/>
        <end position="188"/>
    </location>
</feature>
<dbReference type="RefSeq" id="WP_380672566.1">
    <property type="nucleotide sequence ID" value="NZ_JBHTCJ010000017.1"/>
</dbReference>